<dbReference type="InterPro" id="IPR050309">
    <property type="entry name" value="Type-B_Carboxylest/Lipase"/>
</dbReference>
<dbReference type="InterPro" id="IPR029058">
    <property type="entry name" value="AB_hydrolase_fold"/>
</dbReference>
<dbReference type="GO" id="GO:0016787">
    <property type="term" value="F:hydrolase activity"/>
    <property type="evidence" value="ECO:0007669"/>
    <property type="project" value="UniProtKB-KW"/>
</dbReference>
<dbReference type="Proteomes" id="UP000467700">
    <property type="component" value="Unassembled WGS sequence"/>
</dbReference>
<dbReference type="InterPro" id="IPR019826">
    <property type="entry name" value="Carboxylesterase_B_AS"/>
</dbReference>
<proteinExistence type="inferred from homology"/>
<keyword evidence="2 3" id="KW-0378">Hydrolase</keyword>
<evidence type="ECO:0000259" key="4">
    <source>
        <dbReference type="Pfam" id="PF00135"/>
    </source>
</evidence>
<evidence type="ECO:0000256" key="1">
    <source>
        <dbReference type="ARBA" id="ARBA00005964"/>
    </source>
</evidence>
<dbReference type="Pfam" id="PF00135">
    <property type="entry name" value="COesterase"/>
    <property type="match status" value="1"/>
</dbReference>
<gene>
    <name evidence="5" type="ORF">AAE3_LOCUS11299</name>
</gene>
<dbReference type="InterPro" id="IPR002018">
    <property type="entry name" value="CarbesteraseB"/>
</dbReference>
<dbReference type="AlphaFoldDB" id="A0A8S0VTV3"/>
<sequence>MLFSTSAPRKRSINIGLAATLFCSLYPQRGACVAPPSGNVQSLVGSTVNLDYGSFTGLQNTGTGITYFRGVRYAEAPAGNLRWRAPVSPPDRHLGRVNATQFGDACIATAQTSEVNGASEDCLFGNIYIPTNTTKSSNFPVLVYFHGGGFQGGSARTVPPELILQSSQKPLIFVTFQYRLGQFGFLGGSDVKANWALNAGFLDQRAALRWVQRYIHKFGGDRKKVTIWGQSAGAGATMFHLVADGGNNEGLFRAVMGNSPSLSYIPAYNSTYVENLYDKFVSLTACAGQTGAEAFRCLRGAPVLDLIRAGSGVLTEYPATLYVFAPILDGTMLSARPVDAFYSNSSSAPPKFSRVPVLFGSNIDEGAVWSSLLPDPLANTSMPDANEETVVRFLQGQWATMPRVIFDDAMNSSVGMYPITDYGGSVSLQGQQMYGEARYICTAGLITGGANVAGVQDSYQYSYHNPHLGSGHSAEIVGFFAPPANADAKDLALYQTIREYWTSFVTDGRPTARNSIAWEPSNSGNGSPRLLLHPDGVAMEQIDETLSGRCDYWHRTWPRMHDSNAS</sequence>
<dbReference type="PROSITE" id="PS00122">
    <property type="entry name" value="CARBOXYLESTERASE_B_1"/>
    <property type="match status" value="1"/>
</dbReference>
<organism evidence="5 6">
    <name type="scientific">Cyclocybe aegerita</name>
    <name type="common">Black poplar mushroom</name>
    <name type="synonym">Agrocybe aegerita</name>
    <dbReference type="NCBI Taxonomy" id="1973307"/>
    <lineage>
        <taxon>Eukaryota</taxon>
        <taxon>Fungi</taxon>
        <taxon>Dikarya</taxon>
        <taxon>Basidiomycota</taxon>
        <taxon>Agaricomycotina</taxon>
        <taxon>Agaricomycetes</taxon>
        <taxon>Agaricomycetidae</taxon>
        <taxon>Agaricales</taxon>
        <taxon>Agaricineae</taxon>
        <taxon>Bolbitiaceae</taxon>
        <taxon>Cyclocybe</taxon>
    </lineage>
</organism>
<evidence type="ECO:0000256" key="3">
    <source>
        <dbReference type="RuleBase" id="RU361235"/>
    </source>
</evidence>
<evidence type="ECO:0000313" key="6">
    <source>
        <dbReference type="Proteomes" id="UP000467700"/>
    </source>
</evidence>
<dbReference type="Gene3D" id="3.40.50.1820">
    <property type="entry name" value="alpha/beta hydrolase"/>
    <property type="match status" value="1"/>
</dbReference>
<dbReference type="EMBL" id="CACVBS010000074">
    <property type="protein sequence ID" value="CAA7269129.1"/>
    <property type="molecule type" value="Genomic_DNA"/>
</dbReference>
<name>A0A8S0VTV3_CYCAE</name>
<accession>A0A8S0VTV3</accession>
<comment type="caution">
    <text evidence="5">The sequence shown here is derived from an EMBL/GenBank/DDBJ whole genome shotgun (WGS) entry which is preliminary data.</text>
</comment>
<protein>
    <recommendedName>
        <fullName evidence="3">Carboxylic ester hydrolase</fullName>
        <ecNumber evidence="3">3.1.1.-</ecNumber>
    </recommendedName>
</protein>
<evidence type="ECO:0000313" key="5">
    <source>
        <dbReference type="EMBL" id="CAA7269129.1"/>
    </source>
</evidence>
<dbReference type="EC" id="3.1.1.-" evidence="3"/>
<feature type="domain" description="Carboxylesterase type B" evidence="4">
    <location>
        <begin position="47"/>
        <end position="525"/>
    </location>
</feature>
<reference evidence="5 6" key="1">
    <citation type="submission" date="2020-01" db="EMBL/GenBank/DDBJ databases">
        <authorList>
            <person name="Gupta K D."/>
        </authorList>
    </citation>
    <scope>NUCLEOTIDE SEQUENCE [LARGE SCALE GENOMIC DNA]</scope>
</reference>
<dbReference type="SUPFAM" id="SSF53474">
    <property type="entry name" value="alpha/beta-Hydrolases"/>
    <property type="match status" value="1"/>
</dbReference>
<keyword evidence="6" id="KW-1185">Reference proteome</keyword>
<dbReference type="OrthoDB" id="408631at2759"/>
<evidence type="ECO:0000256" key="2">
    <source>
        <dbReference type="ARBA" id="ARBA00022801"/>
    </source>
</evidence>
<dbReference type="PANTHER" id="PTHR11559">
    <property type="entry name" value="CARBOXYLESTERASE"/>
    <property type="match status" value="1"/>
</dbReference>
<comment type="similarity">
    <text evidence="1 3">Belongs to the type-B carboxylesterase/lipase family.</text>
</comment>